<dbReference type="SUPFAM" id="SSF53850">
    <property type="entry name" value="Periplasmic binding protein-like II"/>
    <property type="match status" value="1"/>
</dbReference>
<dbReference type="Gene3D" id="3.40.190.10">
    <property type="entry name" value="Periplasmic binding protein-like II"/>
    <property type="match status" value="1"/>
</dbReference>
<protein>
    <submittedName>
        <fullName evidence="3">Tripartite tricarboxylate transporter substrate binding protein</fullName>
    </submittedName>
</protein>
<comment type="caution">
    <text evidence="3">The sequence shown here is derived from an EMBL/GenBank/DDBJ whole genome shotgun (WGS) entry which is preliminary data.</text>
</comment>
<dbReference type="Pfam" id="PF03401">
    <property type="entry name" value="TctC"/>
    <property type="match status" value="1"/>
</dbReference>
<comment type="similarity">
    <text evidence="1">Belongs to the UPF0065 (bug) family.</text>
</comment>
<dbReference type="PIRSF" id="PIRSF017082">
    <property type="entry name" value="YflP"/>
    <property type="match status" value="1"/>
</dbReference>
<dbReference type="InterPro" id="IPR042100">
    <property type="entry name" value="Bug_dom1"/>
</dbReference>
<dbReference type="Proteomes" id="UP000321638">
    <property type="component" value="Unassembled WGS sequence"/>
</dbReference>
<dbReference type="PANTHER" id="PTHR42928">
    <property type="entry name" value="TRICARBOXYLATE-BINDING PROTEIN"/>
    <property type="match status" value="1"/>
</dbReference>
<keyword evidence="4" id="KW-1185">Reference proteome</keyword>
<evidence type="ECO:0000256" key="2">
    <source>
        <dbReference type="SAM" id="SignalP"/>
    </source>
</evidence>
<organism evidence="3 4">
    <name type="scientific">Vineibacter terrae</name>
    <dbReference type="NCBI Taxonomy" id="2586908"/>
    <lineage>
        <taxon>Bacteria</taxon>
        <taxon>Pseudomonadati</taxon>
        <taxon>Pseudomonadota</taxon>
        <taxon>Alphaproteobacteria</taxon>
        <taxon>Hyphomicrobiales</taxon>
        <taxon>Vineibacter</taxon>
    </lineage>
</organism>
<evidence type="ECO:0000256" key="1">
    <source>
        <dbReference type="ARBA" id="ARBA00006987"/>
    </source>
</evidence>
<dbReference type="InterPro" id="IPR006311">
    <property type="entry name" value="TAT_signal"/>
</dbReference>
<dbReference type="OrthoDB" id="9780943at2"/>
<feature type="signal peptide" evidence="2">
    <location>
        <begin position="1"/>
        <end position="25"/>
    </location>
</feature>
<evidence type="ECO:0000313" key="3">
    <source>
        <dbReference type="EMBL" id="TXL69150.1"/>
    </source>
</evidence>
<sequence>MPDQPSRMPRRRALLASLAAASALAAPSRLTAAQDYPDRPITLVVPFPPGAVTDRVGRSLAAELGRRLGQQVIVDNVGGASGTLAGKKVLGARPDGYTLLLGTVNDMVLAPIVMRAGYAAKDFTPIAKMFLVPTILVANPSLPADTADAFIEYARRARGPIQLGATGLATLQTFGGVMLADAAGFKFEVVPYRGGGPLLADLVAGQIQVATISLSSALALIRQGKLKSLGLIALRRDPTAPELPTVNEGRLVRGIEADLWGGLAGPPGLAAGVQARLSAVVRDILADPAFREAEARAGTVLAPYADPGAFAAFLAREHDRLAALAATVKVE</sequence>
<dbReference type="PANTHER" id="PTHR42928:SF5">
    <property type="entry name" value="BLR1237 PROTEIN"/>
    <property type="match status" value="1"/>
</dbReference>
<dbReference type="PROSITE" id="PS51318">
    <property type="entry name" value="TAT"/>
    <property type="match status" value="1"/>
</dbReference>
<reference evidence="3 4" key="1">
    <citation type="submission" date="2019-06" db="EMBL/GenBank/DDBJ databases">
        <title>New taxonomy in bacterial strain CC-CFT640, isolated from vineyard.</title>
        <authorList>
            <person name="Lin S.-Y."/>
            <person name="Tsai C.-F."/>
            <person name="Young C.-C."/>
        </authorList>
    </citation>
    <scope>NUCLEOTIDE SEQUENCE [LARGE SCALE GENOMIC DNA]</scope>
    <source>
        <strain evidence="3 4">CC-CFT640</strain>
    </source>
</reference>
<dbReference type="InterPro" id="IPR005064">
    <property type="entry name" value="BUG"/>
</dbReference>
<dbReference type="AlphaFoldDB" id="A0A5C8P826"/>
<evidence type="ECO:0000313" key="4">
    <source>
        <dbReference type="Proteomes" id="UP000321638"/>
    </source>
</evidence>
<keyword evidence="2" id="KW-0732">Signal</keyword>
<dbReference type="CDD" id="cd07012">
    <property type="entry name" value="PBP2_Bug_TTT"/>
    <property type="match status" value="1"/>
</dbReference>
<dbReference type="Gene3D" id="3.40.190.150">
    <property type="entry name" value="Bordetella uptake gene, domain 1"/>
    <property type="match status" value="1"/>
</dbReference>
<feature type="chain" id="PRO_5022940336" evidence="2">
    <location>
        <begin position="26"/>
        <end position="331"/>
    </location>
</feature>
<dbReference type="EMBL" id="VDUZ01000101">
    <property type="protein sequence ID" value="TXL69150.1"/>
    <property type="molecule type" value="Genomic_DNA"/>
</dbReference>
<gene>
    <name evidence="3" type="ORF">FHP25_40190</name>
</gene>
<dbReference type="RefSeq" id="WP_147852657.1">
    <property type="nucleotide sequence ID" value="NZ_VDUZ01000101.1"/>
</dbReference>
<name>A0A5C8P826_9HYPH</name>
<proteinExistence type="inferred from homology"/>
<accession>A0A5C8P826</accession>